<dbReference type="GeneID" id="26628793"/>
<evidence type="ECO:0000313" key="2">
    <source>
        <dbReference type="Proteomes" id="UP000029352"/>
    </source>
</evidence>
<organism evidence="1 2">
    <name type="scientific">Mycobacterium phage Omnicron</name>
    <dbReference type="NCBI Taxonomy" id="1541819"/>
    <lineage>
        <taxon>Viruses</taxon>
        <taxon>Duplodnaviria</taxon>
        <taxon>Heunggongvirae</taxon>
        <taxon>Uroviricota</taxon>
        <taxon>Caudoviricetes</taxon>
        <taxon>Weiservirinae</taxon>
        <taxon>Kratiovirus</taxon>
        <taxon>Kratiovirus omnicron</taxon>
    </lineage>
</organism>
<proteinExistence type="predicted"/>
<protein>
    <submittedName>
        <fullName evidence="1">Uncharacterized protein</fullName>
    </submittedName>
</protein>
<keyword evidence="2" id="KW-1185">Reference proteome</keyword>
<evidence type="ECO:0000313" key="1">
    <source>
        <dbReference type="EMBL" id="AIM50409.1"/>
    </source>
</evidence>
<gene>
    <name evidence="1" type="ORF">PBI_OMNICRON_76</name>
</gene>
<dbReference type="KEGG" id="vg:26628793"/>
<dbReference type="RefSeq" id="YP_009201708.1">
    <property type="nucleotide sequence ID" value="NC_028832.1"/>
</dbReference>
<accession>A0A088FUV9</accession>
<sequence length="82" mass="9283">MSDYYMQCDGKLTGPFPTYTRAMEENARELWYGAPVGELRVLLDVGSVNALDDRELRALLHHDPLLAAMFALGHRCGRKATW</sequence>
<dbReference type="Proteomes" id="UP000029352">
    <property type="component" value="Segment"/>
</dbReference>
<dbReference type="OrthoDB" id="37455at10239"/>
<dbReference type="EMBL" id="KM363596">
    <property type="protein sequence ID" value="AIM50409.1"/>
    <property type="molecule type" value="Genomic_DNA"/>
</dbReference>
<reference evidence="1 2" key="1">
    <citation type="submission" date="2014-08" db="EMBL/GenBank/DDBJ databases">
        <authorList>
            <person name="Isern S."/>
            <person name="Ashley B.D."/>
            <person name="Baer T.D."/>
            <person name="Czarnecki K.W."/>
            <person name="Deneweth R.M."/>
            <person name="Gatt S.M."/>
            <person name="Jenkins M."/>
            <person name="Lang J.F."/>
            <person name="Marfizo C.J."/>
            <person name="McMahon C.W."/>
            <person name="Power T.R."/>
            <person name="Rosales K.A."/>
            <person name="Walter R.S."/>
            <person name="Wozny M.J."/>
            <person name="Yori S."/>
            <person name="Michael S.F."/>
            <person name="Anders K.R."/>
            <person name="Braun M.A."/>
            <person name="Delesalle V.A."/>
            <person name="Hughes L.E."/>
            <person name="Ware V.C."/>
            <person name="Bradley K.W."/>
            <person name="Barker L.P."/>
            <person name="Asai D.J."/>
            <person name="Bowman C.A."/>
            <person name="Russell D.A."/>
            <person name="Pope W.H."/>
            <person name="Jacobs-Sera D."/>
            <person name="Hendrix R.W."/>
            <person name="Hatfull G.F."/>
        </authorList>
    </citation>
    <scope>NUCLEOTIDE SEQUENCE [LARGE SCALE GENOMIC DNA]</scope>
</reference>
<name>A0A088FUV9_9CAUD</name>